<organism evidence="3 4">
    <name type="scientific">Acyrthosiphon pisum</name>
    <name type="common">Pea aphid</name>
    <dbReference type="NCBI Taxonomy" id="7029"/>
    <lineage>
        <taxon>Eukaryota</taxon>
        <taxon>Metazoa</taxon>
        <taxon>Ecdysozoa</taxon>
        <taxon>Arthropoda</taxon>
        <taxon>Hexapoda</taxon>
        <taxon>Insecta</taxon>
        <taxon>Pterygota</taxon>
        <taxon>Neoptera</taxon>
        <taxon>Paraneoptera</taxon>
        <taxon>Hemiptera</taxon>
        <taxon>Sternorrhyncha</taxon>
        <taxon>Aphidomorpha</taxon>
        <taxon>Aphidoidea</taxon>
        <taxon>Aphididae</taxon>
        <taxon>Macrosiphini</taxon>
        <taxon>Acyrthosiphon</taxon>
    </lineage>
</organism>
<dbReference type="InterPro" id="IPR036397">
    <property type="entry name" value="RNaseH_sf"/>
</dbReference>
<dbReference type="GeneID" id="100158920"/>
<evidence type="ECO:0000256" key="1">
    <source>
        <dbReference type="SAM" id="MobiDB-lite"/>
    </source>
</evidence>
<keyword evidence="4" id="KW-1185">Reference proteome</keyword>
<dbReference type="EnsemblMetazoa" id="XM_001946165.5">
    <property type="protein sequence ID" value="XP_001946200.2"/>
    <property type="gene ID" value="LOC100158920"/>
</dbReference>
<accession>A0A8R1W267</accession>
<dbReference type="Pfam" id="PF13358">
    <property type="entry name" value="DDE_3"/>
    <property type="match status" value="1"/>
</dbReference>
<dbReference type="InterPro" id="IPR038717">
    <property type="entry name" value="Tc1-like_DDE_dom"/>
</dbReference>
<dbReference type="KEGG" id="api:100158920"/>
<reference evidence="4" key="1">
    <citation type="submission" date="2010-06" db="EMBL/GenBank/DDBJ databases">
        <authorList>
            <person name="Jiang H."/>
            <person name="Abraham K."/>
            <person name="Ali S."/>
            <person name="Alsbrooks S.L."/>
            <person name="Anim B.N."/>
            <person name="Anosike U.S."/>
            <person name="Attaway T."/>
            <person name="Bandaranaike D.P."/>
            <person name="Battles P.K."/>
            <person name="Bell S.N."/>
            <person name="Bell A.V."/>
            <person name="Beltran B."/>
            <person name="Bickham C."/>
            <person name="Bustamante Y."/>
            <person name="Caleb T."/>
            <person name="Canada A."/>
            <person name="Cardenas V."/>
            <person name="Carter K."/>
            <person name="Chacko J."/>
            <person name="Chandrabose M.N."/>
            <person name="Chavez D."/>
            <person name="Chavez A."/>
            <person name="Chen L."/>
            <person name="Chu H.-S."/>
            <person name="Claassen K.J."/>
            <person name="Cockrell R."/>
            <person name="Collins M."/>
            <person name="Cooper J.A."/>
            <person name="Cree A."/>
            <person name="Curry S.M."/>
            <person name="Da Y."/>
            <person name="Dao M.D."/>
            <person name="Das B."/>
            <person name="Davila M.-L."/>
            <person name="Davy-Carroll L."/>
            <person name="Denson S."/>
            <person name="Dinh H."/>
            <person name="Ebong V.E."/>
            <person name="Edwards J.R."/>
            <person name="Egan A."/>
            <person name="El-Daye J."/>
            <person name="Escobedo L."/>
            <person name="Fernandez S."/>
            <person name="Fernando P.R."/>
            <person name="Flagg N."/>
            <person name="Forbes L.D."/>
            <person name="Fowler R.G."/>
            <person name="Fu Q."/>
            <person name="Gabisi R.A."/>
            <person name="Ganer J."/>
            <person name="Garbino Pronczuk A."/>
            <person name="Garcia R.M."/>
            <person name="Garner T."/>
            <person name="Garrett T.E."/>
            <person name="Gonzalez D.A."/>
            <person name="Hamid H."/>
            <person name="Hawkins E.S."/>
            <person name="Hirani K."/>
            <person name="Hogues M.E."/>
            <person name="Hollins B."/>
            <person name="Hsiao C.-H."/>
            <person name="Jabil R."/>
            <person name="James M.L."/>
            <person name="Jhangiani S.N."/>
            <person name="Johnson B."/>
            <person name="Johnson Q."/>
            <person name="Joshi V."/>
            <person name="Kalu J.B."/>
            <person name="Kam C."/>
            <person name="Kashfia A."/>
            <person name="Keebler J."/>
            <person name="Kisamo H."/>
            <person name="Kovar C.L."/>
            <person name="Lago L.A."/>
            <person name="Lai C.-Y."/>
            <person name="Laidlaw J."/>
            <person name="Lara F."/>
            <person name="Le T.-K."/>
            <person name="Lee S.L."/>
            <person name="Legall F.H."/>
            <person name="Lemon S.J."/>
            <person name="Lewis L.R."/>
            <person name="Li B."/>
            <person name="Liu Y."/>
            <person name="Liu Y.-S."/>
            <person name="Lopez J."/>
            <person name="Lozado R.J."/>
            <person name="Lu J."/>
            <person name="Madu R.C."/>
            <person name="Maheshwari M."/>
            <person name="Maheshwari R."/>
            <person name="Malloy K."/>
            <person name="Martinez E."/>
            <person name="Mathew T."/>
            <person name="Mercado I.C."/>
            <person name="Mercado C."/>
            <person name="Meyer B."/>
            <person name="Montgomery K."/>
            <person name="Morgan M.B."/>
            <person name="Munidasa M."/>
            <person name="Nazareth L.V."/>
            <person name="Nelson J."/>
            <person name="Ng B.M."/>
            <person name="Nguyen N.B."/>
            <person name="Nguyen P.Q."/>
            <person name="Nguyen T."/>
            <person name="Obregon M."/>
            <person name="Okwuonu G.O."/>
            <person name="Onwere C.G."/>
            <person name="Orozco G."/>
            <person name="Parra A."/>
            <person name="Patel S."/>
            <person name="Patil S."/>
            <person name="Perez A."/>
            <person name="Perez Y."/>
            <person name="Pham C."/>
            <person name="Primus E.L."/>
            <person name="Pu L.-L."/>
            <person name="Puazo M."/>
            <person name="Qin X."/>
            <person name="Quiroz J.B."/>
            <person name="Reese J."/>
            <person name="Richards S."/>
            <person name="Rives C.M."/>
            <person name="Robberts R."/>
            <person name="Ruiz S.J."/>
            <person name="Ruiz M.J."/>
            <person name="Santibanez J."/>
            <person name="Schneider B.W."/>
            <person name="Sisson I."/>
            <person name="Smith M."/>
            <person name="Sodergren E."/>
            <person name="Song X.-Z."/>
            <person name="Song B.B."/>
            <person name="Summersgill H."/>
            <person name="Thelus R."/>
            <person name="Thornton R.D."/>
            <person name="Trejos Z.Y."/>
            <person name="Usmani K."/>
            <person name="Vattathil S."/>
            <person name="Villasana D."/>
            <person name="Walker D.L."/>
            <person name="Wang S."/>
            <person name="Wang K."/>
            <person name="White C.S."/>
            <person name="Williams A.C."/>
            <person name="Williamson J."/>
            <person name="Wilson K."/>
            <person name="Woghiren I.O."/>
            <person name="Woodworth J.R."/>
            <person name="Worley K.C."/>
            <person name="Wright R.A."/>
            <person name="Wu W."/>
            <person name="Young L."/>
            <person name="Zhang L."/>
            <person name="Zhang J."/>
            <person name="Zhu Y."/>
            <person name="Muzny D.M."/>
            <person name="Weinstock G."/>
            <person name="Gibbs R.A."/>
        </authorList>
    </citation>
    <scope>NUCLEOTIDE SEQUENCE [LARGE SCALE GENOMIC DNA]</scope>
    <source>
        <strain evidence="4">LSR1</strain>
    </source>
</reference>
<reference evidence="3" key="2">
    <citation type="submission" date="2022-06" db="UniProtKB">
        <authorList>
            <consortium name="EnsemblMetazoa"/>
        </authorList>
    </citation>
    <scope>IDENTIFICATION</scope>
</reference>
<evidence type="ECO:0000313" key="4">
    <source>
        <dbReference type="Proteomes" id="UP000007819"/>
    </source>
</evidence>
<dbReference type="GO" id="GO:0003676">
    <property type="term" value="F:nucleic acid binding"/>
    <property type="evidence" value="ECO:0007669"/>
    <property type="project" value="InterPro"/>
</dbReference>
<evidence type="ECO:0000259" key="2">
    <source>
        <dbReference type="Pfam" id="PF13358"/>
    </source>
</evidence>
<dbReference type="Gene3D" id="3.30.420.10">
    <property type="entry name" value="Ribonuclease H-like superfamily/Ribonuclease H"/>
    <property type="match status" value="1"/>
</dbReference>
<name>A0A8R1W267_ACYPI</name>
<dbReference type="OrthoDB" id="6575668at2759"/>
<feature type="domain" description="Tc1-like transposase DDE" evidence="2">
    <location>
        <begin position="192"/>
        <end position="375"/>
    </location>
</feature>
<evidence type="ECO:0000313" key="3">
    <source>
        <dbReference type="EnsemblMetazoa" id="XP_001946200.2"/>
    </source>
</evidence>
<proteinExistence type="predicted"/>
<dbReference type="PANTHER" id="PTHR33939:SF1">
    <property type="entry name" value="DUF4371 DOMAIN-CONTAINING PROTEIN"/>
    <property type="match status" value="1"/>
</dbReference>
<dbReference type="Proteomes" id="UP000007819">
    <property type="component" value="Chromosome A1"/>
</dbReference>
<dbReference type="RefSeq" id="XP_001946200.2">
    <property type="nucleotide sequence ID" value="XM_001946165.4"/>
</dbReference>
<feature type="region of interest" description="Disordered" evidence="1">
    <location>
        <begin position="1"/>
        <end position="24"/>
    </location>
</feature>
<dbReference type="AlphaFoldDB" id="A0A8R1W267"/>
<dbReference type="PANTHER" id="PTHR33939">
    <property type="entry name" value="PROTEIN CBG22215"/>
    <property type="match status" value="1"/>
</dbReference>
<protein>
    <recommendedName>
        <fullName evidence="2">Tc1-like transposase DDE domain-containing protein</fullName>
    </recommendedName>
</protein>
<sequence>MRNTTDAPSTSNAGSPLSSVKKNPCGKFIGRRQKEIIINLYKYKIAEERSINVKEMVKLLSKETGIGQKTIQTTISDYKNAKPIQSPNRKKVRLTFKDKVDDFERNAIRKKVHDFWFGRQVPTLDKILISVNSDPTLNTYERTNLNNLLRDLNFTHCKRGRNSALIERDDIVLWRTNYIQDIRKYRQEGRTIYYLDETWTNIGECMKKISVDNPTGKAKRLIIVHIGSEEGFVNGGLLVFESKKGSANYHDEMNGDSFFDWIKGVIPLLKDNSIIVMDNAPHHSVKVERCPTTSWNKAEIESWLEQKGEEQKPLNKVALMDIVNQIKPQFDKYVIDEYIKSKNMVVLRLPPHHSELNPIELAWLSVKNYIKMNNSTFKLSDVKKLVIEAVNACGPEKWKKFVSHVIDEEKRFWDIDFVVEEVMENLNFVS</sequence>
<feature type="compositionally biased region" description="Polar residues" evidence="1">
    <location>
        <begin position="1"/>
        <end position="21"/>
    </location>
</feature>